<comment type="subcellular location">
    <subcellularLocation>
        <location evidence="1">Mitochondrion</location>
    </subcellularLocation>
    <subcellularLocation>
        <location evidence="2">Secreted</location>
    </subcellularLocation>
</comment>
<dbReference type="GO" id="GO:0009651">
    <property type="term" value="P:response to salt stress"/>
    <property type="evidence" value="ECO:0007669"/>
    <property type="project" value="UniProtKB-ARBA"/>
</dbReference>
<feature type="region of interest" description="Disordered" evidence="10">
    <location>
        <begin position="144"/>
        <end position="167"/>
    </location>
</feature>
<dbReference type="GO" id="GO:0009414">
    <property type="term" value="P:response to water deprivation"/>
    <property type="evidence" value="ECO:0007669"/>
    <property type="project" value="UniProtKB-ARBA"/>
</dbReference>
<evidence type="ECO:0000256" key="8">
    <source>
        <dbReference type="ARBA" id="ARBA00049664"/>
    </source>
</evidence>
<comment type="similarity">
    <text evidence="8">Belongs to the GR-RBP family.</text>
</comment>
<dbReference type="GO" id="GO:0035197">
    <property type="term" value="F:siRNA binding"/>
    <property type="evidence" value="ECO:0007669"/>
    <property type="project" value="UniProtKB-ARBA"/>
</dbReference>
<evidence type="ECO:0000259" key="12">
    <source>
        <dbReference type="PROSITE" id="PS50102"/>
    </source>
</evidence>
<dbReference type="GO" id="GO:0006858">
    <property type="term" value="P:extracellular transport"/>
    <property type="evidence" value="ECO:0007669"/>
    <property type="project" value="UniProtKB-ARBA"/>
</dbReference>
<dbReference type="GO" id="GO:0035198">
    <property type="term" value="F:miRNA binding"/>
    <property type="evidence" value="ECO:0007669"/>
    <property type="project" value="UniProtKB-ARBA"/>
</dbReference>
<dbReference type="STRING" id="81985.R0HPA6"/>
<dbReference type="GO" id="GO:0050688">
    <property type="term" value="P:regulation of defense response to virus"/>
    <property type="evidence" value="ECO:0007669"/>
    <property type="project" value="UniProtKB-ARBA"/>
</dbReference>
<dbReference type="InterPro" id="IPR000504">
    <property type="entry name" value="RRM_dom"/>
</dbReference>
<dbReference type="AlphaFoldDB" id="R0HPA6"/>
<dbReference type="GO" id="GO:0003690">
    <property type="term" value="F:double-stranded DNA binding"/>
    <property type="evidence" value="ECO:0007669"/>
    <property type="project" value="UniProtKB-ARBA"/>
</dbReference>
<dbReference type="GO" id="GO:0003727">
    <property type="term" value="F:single-stranded RNA binding"/>
    <property type="evidence" value="ECO:0007669"/>
    <property type="project" value="UniProtKB-ARBA"/>
</dbReference>
<evidence type="ECO:0000256" key="1">
    <source>
        <dbReference type="ARBA" id="ARBA00004173"/>
    </source>
</evidence>
<feature type="signal peptide" evidence="11">
    <location>
        <begin position="1"/>
        <end position="15"/>
    </location>
</feature>
<dbReference type="InterPro" id="IPR035979">
    <property type="entry name" value="RBD_domain_sf"/>
</dbReference>
<evidence type="ECO:0000256" key="6">
    <source>
        <dbReference type="ARBA" id="ARBA00022946"/>
    </source>
</evidence>
<feature type="non-terminal residue" evidence="13">
    <location>
        <position position="1"/>
    </location>
</feature>
<evidence type="ECO:0000256" key="3">
    <source>
        <dbReference type="ARBA" id="ARBA00022525"/>
    </source>
</evidence>
<evidence type="ECO:0000256" key="5">
    <source>
        <dbReference type="ARBA" id="ARBA00022884"/>
    </source>
</evidence>
<evidence type="ECO:0000256" key="10">
    <source>
        <dbReference type="SAM" id="MobiDB-lite"/>
    </source>
</evidence>
<dbReference type="GO" id="GO:0009409">
    <property type="term" value="P:response to cold"/>
    <property type="evidence" value="ECO:0007669"/>
    <property type="project" value="UniProtKB-ARBA"/>
</dbReference>
<evidence type="ECO:0000313" key="14">
    <source>
        <dbReference type="Proteomes" id="UP000029121"/>
    </source>
</evidence>
<dbReference type="EMBL" id="KB870807">
    <property type="protein sequence ID" value="EOA31594.1"/>
    <property type="molecule type" value="Genomic_DNA"/>
</dbReference>
<keyword evidence="5 9" id="KW-0694">RNA-binding</keyword>
<dbReference type="InterPro" id="IPR012677">
    <property type="entry name" value="Nucleotide-bd_a/b_plait_sf"/>
</dbReference>
<proteinExistence type="inferred from homology"/>
<evidence type="ECO:0000313" key="13">
    <source>
        <dbReference type="EMBL" id="EOA31594.1"/>
    </source>
</evidence>
<dbReference type="Gene3D" id="3.30.70.330">
    <property type="match status" value="1"/>
</dbReference>
<feature type="compositionally biased region" description="Gly residues" evidence="10">
    <location>
        <begin position="154"/>
        <end position="167"/>
    </location>
</feature>
<dbReference type="GO" id="GO:1990428">
    <property type="term" value="P:miRNA transport"/>
    <property type="evidence" value="ECO:0007669"/>
    <property type="project" value="UniProtKB-ARBA"/>
</dbReference>
<evidence type="ECO:0000256" key="9">
    <source>
        <dbReference type="PROSITE-ProRule" id="PRU00176"/>
    </source>
</evidence>
<gene>
    <name evidence="13" type="ORF">CARUB_v10014791mg</name>
</gene>
<keyword evidence="4" id="KW-0597">Phosphoprotein</keyword>
<dbReference type="eggNOG" id="KOG0118">
    <property type="taxonomic scope" value="Eukaryota"/>
</dbReference>
<dbReference type="GO" id="GO:0003697">
    <property type="term" value="F:single-stranded DNA binding"/>
    <property type="evidence" value="ECO:0007669"/>
    <property type="project" value="UniProtKB-ARBA"/>
</dbReference>
<feature type="chain" id="PRO_5012361859" description="RRM domain-containing protein" evidence="11">
    <location>
        <begin position="16"/>
        <end position="167"/>
    </location>
</feature>
<protein>
    <recommendedName>
        <fullName evidence="12">RRM domain-containing protein</fullName>
    </recommendedName>
</protein>
<evidence type="ECO:0000256" key="7">
    <source>
        <dbReference type="ARBA" id="ARBA00023128"/>
    </source>
</evidence>
<dbReference type="Pfam" id="PF00076">
    <property type="entry name" value="RRM_1"/>
    <property type="match status" value="1"/>
</dbReference>
<dbReference type="Proteomes" id="UP000029121">
    <property type="component" value="Unassembled WGS sequence"/>
</dbReference>
<accession>R0HPA6</accession>
<keyword evidence="7" id="KW-0496">Mitochondrion</keyword>
<dbReference type="PROSITE" id="PS50102">
    <property type="entry name" value="RRM"/>
    <property type="match status" value="1"/>
</dbReference>
<dbReference type="FunFam" id="3.30.70.330:FF:000612">
    <property type="entry name" value="Glycine-rich RNA-binding protein 2"/>
    <property type="match status" value="1"/>
</dbReference>
<dbReference type="CDD" id="cd21608">
    <property type="entry name" value="RRM2_NsCP33_like"/>
    <property type="match status" value="1"/>
</dbReference>
<dbReference type="KEGG" id="crb:17892083"/>
<name>R0HPA6_9BRAS</name>
<reference evidence="14" key="1">
    <citation type="journal article" date="2013" name="Nat. Genet.">
        <title>The Capsella rubella genome and the genomic consequences of rapid mating system evolution.</title>
        <authorList>
            <person name="Slotte T."/>
            <person name="Hazzouri K.M."/>
            <person name="Agren J.A."/>
            <person name="Koenig D."/>
            <person name="Maumus F."/>
            <person name="Guo Y.L."/>
            <person name="Steige K."/>
            <person name="Platts A.E."/>
            <person name="Escobar J.S."/>
            <person name="Newman L.K."/>
            <person name="Wang W."/>
            <person name="Mandakova T."/>
            <person name="Vello E."/>
            <person name="Smith L.M."/>
            <person name="Henz S.R."/>
            <person name="Steffen J."/>
            <person name="Takuno S."/>
            <person name="Brandvain Y."/>
            <person name="Coop G."/>
            <person name="Andolfatto P."/>
            <person name="Hu T.T."/>
            <person name="Blanchette M."/>
            <person name="Clark R.M."/>
            <person name="Quesneville H."/>
            <person name="Nordborg M."/>
            <person name="Gaut B.S."/>
            <person name="Lysak M.A."/>
            <person name="Jenkins J."/>
            <person name="Grimwood J."/>
            <person name="Chapman J."/>
            <person name="Prochnik S."/>
            <person name="Shu S."/>
            <person name="Rokhsar D."/>
            <person name="Schmutz J."/>
            <person name="Weigel D."/>
            <person name="Wright S.I."/>
        </authorList>
    </citation>
    <scope>NUCLEOTIDE SEQUENCE [LARGE SCALE GENOMIC DNA]</scope>
    <source>
        <strain evidence="14">cv. Monte Gargano</strain>
    </source>
</reference>
<sequence length="167" mass="17961">LLFVFILSLPLFSLTTHCHFAKTLISPFRYLEMAFCNKLSGIWRQGVSQSSNVPVTSMLGSLRYMSTKLFIGGLSWGTDDSSLKDAFSSFGDVTEATVIADRETGRSRGFGFVSYDSEDSANNAIKEMDGKELNGRNIRVNLANERPSAPRSSFGGGGGYGGGGGGY</sequence>
<evidence type="ECO:0000256" key="4">
    <source>
        <dbReference type="ARBA" id="ARBA00022553"/>
    </source>
</evidence>
<dbReference type="OrthoDB" id="439808at2759"/>
<dbReference type="GO" id="GO:0005739">
    <property type="term" value="C:mitochondrion"/>
    <property type="evidence" value="ECO:0007669"/>
    <property type="project" value="UniProtKB-SubCell"/>
</dbReference>
<dbReference type="PANTHER" id="PTHR48027">
    <property type="entry name" value="HETEROGENEOUS NUCLEAR RIBONUCLEOPROTEIN 87F-RELATED"/>
    <property type="match status" value="1"/>
</dbReference>
<dbReference type="InterPro" id="IPR052462">
    <property type="entry name" value="SLIRP/GR-RBP-like"/>
</dbReference>
<dbReference type="SUPFAM" id="SSF54928">
    <property type="entry name" value="RNA-binding domain, RBD"/>
    <property type="match status" value="1"/>
</dbReference>
<keyword evidence="14" id="KW-1185">Reference proteome</keyword>
<evidence type="ECO:0000256" key="2">
    <source>
        <dbReference type="ARBA" id="ARBA00004613"/>
    </source>
</evidence>
<dbReference type="GO" id="GO:0000959">
    <property type="term" value="P:mitochondrial RNA metabolic process"/>
    <property type="evidence" value="ECO:0007669"/>
    <property type="project" value="UniProtKB-ARBA"/>
</dbReference>
<feature type="domain" description="RRM" evidence="12">
    <location>
        <begin position="67"/>
        <end position="145"/>
    </location>
</feature>
<dbReference type="SMART" id="SM00360">
    <property type="entry name" value="RRM"/>
    <property type="match status" value="1"/>
</dbReference>
<dbReference type="GO" id="GO:0005615">
    <property type="term" value="C:extracellular space"/>
    <property type="evidence" value="ECO:0007669"/>
    <property type="project" value="UniProtKB-ARBA"/>
</dbReference>
<organism evidence="13 14">
    <name type="scientific">Capsella rubella</name>
    <dbReference type="NCBI Taxonomy" id="81985"/>
    <lineage>
        <taxon>Eukaryota</taxon>
        <taxon>Viridiplantae</taxon>
        <taxon>Streptophyta</taxon>
        <taxon>Embryophyta</taxon>
        <taxon>Tracheophyta</taxon>
        <taxon>Spermatophyta</taxon>
        <taxon>Magnoliopsida</taxon>
        <taxon>eudicotyledons</taxon>
        <taxon>Gunneridae</taxon>
        <taxon>Pentapetalae</taxon>
        <taxon>rosids</taxon>
        <taxon>malvids</taxon>
        <taxon>Brassicales</taxon>
        <taxon>Brassicaceae</taxon>
        <taxon>Camelineae</taxon>
        <taxon>Capsella</taxon>
    </lineage>
</organism>
<dbReference type="InterPro" id="IPR048289">
    <property type="entry name" value="RRM2_NsCP33-like"/>
</dbReference>
<evidence type="ECO:0000256" key="11">
    <source>
        <dbReference type="SAM" id="SignalP"/>
    </source>
</evidence>
<keyword evidence="6" id="KW-0809">Transit peptide</keyword>
<keyword evidence="3" id="KW-0964">Secreted</keyword>
<keyword evidence="11" id="KW-0732">Signal</keyword>